<sequence length="235" mass="25908">MKTIIFAVLVKIVTAQCLSCDDVLDLPLDEKVSLSALQTMSAKDIVQCLAHLGKEELPTPEADFIWKSLITFYDGIEHIPDSVLMILHWVTAAVSPEDYANMSLSNIDVVQNFGLYYKLNEAQIAAIANRVREDFAEKEPEDYTSYDLTALGQILCAFNKSEIERINPSAYKESAALIGKLERCNGDAMSGFAALAVEKRAFGPSSNWTDNIIKTVGKVADFLPKGSIKKIKNPV</sequence>
<comment type="caution">
    <text evidence="4">The sequence shown here is derived from an EMBL/GenBank/DDBJ whole genome shotgun (WGS) entry which is preliminary data.</text>
</comment>
<evidence type="ECO:0000256" key="1">
    <source>
        <dbReference type="ARBA" id="ARBA00022729"/>
    </source>
</evidence>
<feature type="chain" id="PRO_5035825518" evidence="3">
    <location>
        <begin position="16"/>
        <end position="235"/>
    </location>
</feature>
<evidence type="ECO:0000313" key="5">
    <source>
        <dbReference type="Proteomes" id="UP000494106"/>
    </source>
</evidence>
<organism evidence="4 5">
    <name type="scientific">Arctia plantaginis</name>
    <name type="common">Wood tiger moth</name>
    <name type="synonym">Phalaena plantaginis</name>
    <dbReference type="NCBI Taxonomy" id="874455"/>
    <lineage>
        <taxon>Eukaryota</taxon>
        <taxon>Metazoa</taxon>
        <taxon>Ecdysozoa</taxon>
        <taxon>Arthropoda</taxon>
        <taxon>Hexapoda</taxon>
        <taxon>Insecta</taxon>
        <taxon>Pterygota</taxon>
        <taxon>Neoptera</taxon>
        <taxon>Endopterygota</taxon>
        <taxon>Lepidoptera</taxon>
        <taxon>Glossata</taxon>
        <taxon>Ditrysia</taxon>
        <taxon>Noctuoidea</taxon>
        <taxon>Erebidae</taxon>
        <taxon>Arctiinae</taxon>
        <taxon>Arctia</taxon>
    </lineage>
</organism>
<dbReference type="PANTHER" id="PTHR23412:SF17">
    <property type="entry name" value="OTOANCORIN"/>
    <property type="match status" value="1"/>
</dbReference>
<dbReference type="GO" id="GO:0009986">
    <property type="term" value="C:cell surface"/>
    <property type="evidence" value="ECO:0007669"/>
    <property type="project" value="TreeGrafter"/>
</dbReference>
<keyword evidence="5" id="KW-1185">Reference proteome</keyword>
<dbReference type="OrthoDB" id="8195838at2759"/>
<dbReference type="EMBL" id="CADEBC010000147">
    <property type="protein sequence ID" value="CAB3224455.1"/>
    <property type="molecule type" value="Genomic_DNA"/>
</dbReference>
<dbReference type="Proteomes" id="UP000494106">
    <property type="component" value="Unassembled WGS sequence"/>
</dbReference>
<gene>
    <name evidence="4" type="ORF">APLA_LOCUS1961</name>
</gene>
<dbReference type="PANTHER" id="PTHR23412">
    <property type="entry name" value="STEREOCILIN RELATED"/>
    <property type="match status" value="1"/>
</dbReference>
<proteinExistence type="predicted"/>
<protein>
    <submittedName>
        <fullName evidence="4">Uncharacterized protein</fullName>
    </submittedName>
</protein>
<feature type="signal peptide" evidence="3">
    <location>
        <begin position="1"/>
        <end position="15"/>
    </location>
</feature>
<keyword evidence="2" id="KW-0325">Glycoprotein</keyword>
<dbReference type="InterPro" id="IPR026664">
    <property type="entry name" value="Stereocilin-rel"/>
</dbReference>
<keyword evidence="1 3" id="KW-0732">Signal</keyword>
<dbReference type="AlphaFoldDB" id="A0A8S0YXF1"/>
<reference evidence="4 5" key="1">
    <citation type="submission" date="2020-04" db="EMBL/GenBank/DDBJ databases">
        <authorList>
            <person name="Wallbank WR R."/>
            <person name="Pardo Diaz C."/>
            <person name="Kozak K."/>
            <person name="Martin S."/>
            <person name="Jiggins C."/>
            <person name="Moest M."/>
            <person name="Warren A I."/>
            <person name="Byers J.R.P. K."/>
            <person name="Montejo-Kovacevich G."/>
            <person name="Yen C E."/>
        </authorList>
    </citation>
    <scope>NUCLEOTIDE SEQUENCE [LARGE SCALE GENOMIC DNA]</scope>
</reference>
<evidence type="ECO:0000256" key="2">
    <source>
        <dbReference type="ARBA" id="ARBA00023180"/>
    </source>
</evidence>
<evidence type="ECO:0000313" key="4">
    <source>
        <dbReference type="EMBL" id="CAB3224455.1"/>
    </source>
</evidence>
<name>A0A8S0YXF1_ARCPL</name>
<accession>A0A8S0YXF1</accession>
<evidence type="ECO:0000256" key="3">
    <source>
        <dbReference type="SAM" id="SignalP"/>
    </source>
</evidence>
<dbReference type="GO" id="GO:0007160">
    <property type="term" value="P:cell-matrix adhesion"/>
    <property type="evidence" value="ECO:0007669"/>
    <property type="project" value="TreeGrafter"/>
</dbReference>